<evidence type="ECO:0000256" key="2">
    <source>
        <dbReference type="PROSITE-ProRule" id="PRU00035"/>
    </source>
</evidence>
<dbReference type="Pfam" id="PF17035">
    <property type="entry name" value="BET"/>
    <property type="match status" value="1"/>
</dbReference>
<evidence type="ECO:0000259" key="4">
    <source>
        <dbReference type="PROSITE" id="PS50014"/>
    </source>
</evidence>
<dbReference type="Gene3D" id="1.20.1270.220">
    <property type="match status" value="1"/>
</dbReference>
<evidence type="ECO:0000256" key="1">
    <source>
        <dbReference type="ARBA" id="ARBA00023117"/>
    </source>
</evidence>
<dbReference type="SUPFAM" id="SSF47370">
    <property type="entry name" value="Bromodomain"/>
    <property type="match status" value="2"/>
</dbReference>
<dbReference type="PROSITE" id="PS50014">
    <property type="entry name" value="BROMODOMAIN_2"/>
    <property type="match status" value="2"/>
</dbReference>
<dbReference type="PRINTS" id="PR00503">
    <property type="entry name" value="BROMODOMAIN"/>
</dbReference>
<dbReference type="GO" id="GO:0005634">
    <property type="term" value="C:nucleus"/>
    <property type="evidence" value="ECO:0007669"/>
    <property type="project" value="TreeGrafter"/>
</dbReference>
<dbReference type="GO" id="GO:0006338">
    <property type="term" value="P:chromatin remodeling"/>
    <property type="evidence" value="ECO:0007669"/>
    <property type="project" value="TreeGrafter"/>
</dbReference>
<organism evidence="6 7">
    <name type="scientific">Modicella reniformis</name>
    <dbReference type="NCBI Taxonomy" id="1440133"/>
    <lineage>
        <taxon>Eukaryota</taxon>
        <taxon>Fungi</taxon>
        <taxon>Fungi incertae sedis</taxon>
        <taxon>Mucoromycota</taxon>
        <taxon>Mortierellomycotina</taxon>
        <taxon>Mortierellomycetes</taxon>
        <taxon>Mortierellales</taxon>
        <taxon>Mortierellaceae</taxon>
        <taxon>Modicella</taxon>
    </lineage>
</organism>
<dbReference type="GO" id="GO:0000785">
    <property type="term" value="C:chromatin"/>
    <property type="evidence" value="ECO:0007669"/>
    <property type="project" value="TreeGrafter"/>
</dbReference>
<evidence type="ECO:0008006" key="8">
    <source>
        <dbReference type="Google" id="ProtNLM"/>
    </source>
</evidence>
<proteinExistence type="predicted"/>
<feature type="domain" description="Bromo" evidence="4">
    <location>
        <begin position="188"/>
        <end position="260"/>
    </location>
</feature>
<reference evidence="6" key="1">
    <citation type="journal article" date="2020" name="Fungal Divers.">
        <title>Resolving the Mortierellaceae phylogeny through synthesis of multi-gene phylogenetics and phylogenomics.</title>
        <authorList>
            <person name="Vandepol N."/>
            <person name="Liber J."/>
            <person name="Desiro A."/>
            <person name="Na H."/>
            <person name="Kennedy M."/>
            <person name="Barry K."/>
            <person name="Grigoriev I.V."/>
            <person name="Miller A.N."/>
            <person name="O'Donnell K."/>
            <person name="Stajich J.E."/>
            <person name="Bonito G."/>
        </authorList>
    </citation>
    <scope>NUCLEOTIDE SEQUENCE</scope>
    <source>
        <strain evidence="6">MES-2147</strain>
    </source>
</reference>
<sequence>MDMSTIEQKLNNLEYETVDDFVSDMNLIFNNCYLYNGTEALVSQCASNVETAFNKLLRRMPKEQNPKAVAESTSIKEMPKRPSVSKPKKESVKKEEKKEPKLVPLQLVPLQLVPLQLVTPGSTALTGPSFIEHTEDTSEDRRPKRDIHVPSKEIQTGVSSKRKGTDRWKTDPQLRHCQSILREFSKKSNAEFMFPFMEPVDWEKLQIPEYPKIIKNPMDMGTVRQKLENDEYDEPEQFEEDIRLVIRNCFTFNPAGTPVHAMGLRMEKLFNNKWAQLPPPPTPPPVEEVDVDSEGGEESEESDSSDDKIAEMERHLKSLSEKLETMKATKKKERSDRKSIPKITPEKPKPKPAPVPSAPKEPAKAVEKKKPASKKSQTYTSSDEDDDVPIITFEQKKELSERINEFEGHQLATVVQIIHDSMPHLRDSGGQEEIELDMDSLDPRTLHKLYQYVRGSAKRKQSLQKNIKTQYSQEDASKKITELEQTLQKLPQVPHGKVSGNESKGSSGPSRSSKTTTIPPREKAPAPQPAKLNGRRKKSSISRSISKSPPSKKLDDHWLDESLTAKTTMSFDVAPLDLIAETTLPKTTAEPEADKDKQNQLDEITQLENMELWADFTNVTQNDSTSNSTSGEGASKKHDPAWEQFQRDMKARMEKEQQLHAEQVRKEKEAREENERRRQEELKRQEQEKERKREIAREAYLREQRKLEEIQKKREEYKERLRHMVQNAEPLCDQQIIMHEFEKKMWKECRKQMKAHDDTVREHGVVAAVLLGQFHQHSYQESSAPSVSTPGAGYGAR</sequence>
<feature type="compositionally biased region" description="Low complexity" evidence="3">
    <location>
        <begin position="541"/>
        <end position="551"/>
    </location>
</feature>
<dbReference type="InterPro" id="IPR036427">
    <property type="entry name" value="Bromodomain-like_sf"/>
</dbReference>
<feature type="region of interest" description="Disordered" evidence="3">
    <location>
        <begin position="455"/>
        <end position="557"/>
    </location>
</feature>
<gene>
    <name evidence="6" type="ORF">BGZ65_006336</name>
</gene>
<dbReference type="PANTHER" id="PTHR22880:SF225">
    <property type="entry name" value="BROMODOMAIN-CONTAINING PROTEIN BET-1-RELATED"/>
    <property type="match status" value="1"/>
</dbReference>
<evidence type="ECO:0000256" key="3">
    <source>
        <dbReference type="SAM" id="MobiDB-lite"/>
    </source>
</evidence>
<dbReference type="AlphaFoldDB" id="A0A9P6MFZ0"/>
<evidence type="ECO:0000313" key="6">
    <source>
        <dbReference type="EMBL" id="KAF9998141.1"/>
    </source>
</evidence>
<dbReference type="Gene3D" id="1.20.920.10">
    <property type="entry name" value="Bromodomain-like"/>
    <property type="match status" value="2"/>
</dbReference>
<dbReference type="Pfam" id="PF00439">
    <property type="entry name" value="Bromodomain"/>
    <property type="match status" value="2"/>
</dbReference>
<feature type="region of interest" description="Disordered" evidence="3">
    <location>
        <begin position="62"/>
        <end position="99"/>
    </location>
</feature>
<dbReference type="EMBL" id="JAAAHW010000901">
    <property type="protein sequence ID" value="KAF9998141.1"/>
    <property type="molecule type" value="Genomic_DNA"/>
</dbReference>
<feature type="region of interest" description="Disordered" evidence="3">
    <location>
        <begin position="124"/>
        <end position="148"/>
    </location>
</feature>
<feature type="compositionally biased region" description="Basic and acidic residues" evidence="3">
    <location>
        <begin position="132"/>
        <end position="148"/>
    </location>
</feature>
<feature type="domain" description="Bromo" evidence="4">
    <location>
        <begin position="1"/>
        <end position="43"/>
    </location>
</feature>
<dbReference type="OrthoDB" id="21449at2759"/>
<feature type="region of interest" description="Disordered" evidence="3">
    <location>
        <begin position="777"/>
        <end position="797"/>
    </location>
</feature>
<dbReference type="InterPro" id="IPR050935">
    <property type="entry name" value="Bromo_chromatin_reader"/>
</dbReference>
<feature type="compositionally biased region" description="Polar residues" evidence="3">
    <location>
        <begin position="777"/>
        <end position="789"/>
    </location>
</feature>
<name>A0A9P6MFZ0_9FUNG</name>
<feature type="compositionally biased region" description="Acidic residues" evidence="3">
    <location>
        <begin position="287"/>
        <end position="304"/>
    </location>
</feature>
<feature type="region of interest" description="Disordered" evidence="3">
    <location>
        <begin position="274"/>
        <end position="389"/>
    </location>
</feature>
<dbReference type="SMART" id="SM00297">
    <property type="entry name" value="BROMO"/>
    <property type="match status" value="2"/>
</dbReference>
<comment type="caution">
    <text evidence="6">The sequence shown here is derived from an EMBL/GenBank/DDBJ whole genome shotgun (WGS) entry which is preliminary data.</text>
</comment>
<feature type="region of interest" description="Disordered" evidence="3">
    <location>
        <begin position="652"/>
        <end position="691"/>
    </location>
</feature>
<evidence type="ECO:0000259" key="5">
    <source>
        <dbReference type="PROSITE" id="PS51525"/>
    </source>
</evidence>
<accession>A0A9P6MFZ0</accession>
<keyword evidence="7" id="KW-1185">Reference proteome</keyword>
<dbReference type="InterPro" id="IPR038336">
    <property type="entry name" value="NET_sf"/>
</dbReference>
<feature type="compositionally biased region" description="Basic and acidic residues" evidence="3">
    <location>
        <begin position="361"/>
        <end position="370"/>
    </location>
</feature>
<feature type="compositionally biased region" description="Pro residues" evidence="3">
    <location>
        <begin position="277"/>
        <end position="286"/>
    </location>
</feature>
<feature type="compositionally biased region" description="Polar residues" evidence="3">
    <location>
        <begin position="617"/>
        <end position="632"/>
    </location>
</feature>
<feature type="region of interest" description="Disordered" evidence="3">
    <location>
        <begin position="582"/>
        <end position="640"/>
    </location>
</feature>
<feature type="compositionally biased region" description="Basic and acidic residues" evidence="3">
    <location>
        <begin position="305"/>
        <end position="349"/>
    </location>
</feature>
<feature type="compositionally biased region" description="Low complexity" evidence="3">
    <location>
        <begin position="503"/>
        <end position="517"/>
    </location>
</feature>
<feature type="compositionally biased region" description="Polar residues" evidence="3">
    <location>
        <begin position="463"/>
        <end position="474"/>
    </location>
</feature>
<feature type="compositionally biased region" description="Basic and acidic residues" evidence="3">
    <location>
        <begin position="87"/>
        <end position="99"/>
    </location>
</feature>
<dbReference type="InterPro" id="IPR001487">
    <property type="entry name" value="Bromodomain"/>
</dbReference>
<dbReference type="Proteomes" id="UP000749646">
    <property type="component" value="Unassembled WGS sequence"/>
</dbReference>
<dbReference type="InterPro" id="IPR027353">
    <property type="entry name" value="NET_dom"/>
</dbReference>
<feature type="domain" description="NET" evidence="5">
    <location>
        <begin position="381"/>
        <end position="464"/>
    </location>
</feature>
<feature type="non-terminal residue" evidence="6">
    <location>
        <position position="1"/>
    </location>
</feature>
<dbReference type="GO" id="GO:0006355">
    <property type="term" value="P:regulation of DNA-templated transcription"/>
    <property type="evidence" value="ECO:0007669"/>
    <property type="project" value="TreeGrafter"/>
</dbReference>
<dbReference type="PROSITE" id="PS51525">
    <property type="entry name" value="NET"/>
    <property type="match status" value="1"/>
</dbReference>
<dbReference type="PANTHER" id="PTHR22880">
    <property type="entry name" value="FALZ-RELATED BROMODOMAIN-CONTAINING PROTEINS"/>
    <property type="match status" value="1"/>
</dbReference>
<protein>
    <recommendedName>
        <fullName evidence="8">Bromodomain-containing protein</fullName>
    </recommendedName>
</protein>
<evidence type="ECO:0000313" key="7">
    <source>
        <dbReference type="Proteomes" id="UP000749646"/>
    </source>
</evidence>
<keyword evidence="1 2" id="KW-0103">Bromodomain</keyword>